<dbReference type="eggNOG" id="ENOG5032BAH">
    <property type="taxonomic scope" value="Bacteria"/>
</dbReference>
<organism evidence="2 3">
    <name type="scientific">Kineosphaera limosa NBRC 100340</name>
    <dbReference type="NCBI Taxonomy" id="1184609"/>
    <lineage>
        <taxon>Bacteria</taxon>
        <taxon>Bacillati</taxon>
        <taxon>Actinomycetota</taxon>
        <taxon>Actinomycetes</taxon>
        <taxon>Micrococcales</taxon>
        <taxon>Dermatophilaceae</taxon>
        <taxon>Kineosphaera</taxon>
    </lineage>
</organism>
<evidence type="ECO:0000256" key="1">
    <source>
        <dbReference type="SAM" id="Phobius"/>
    </source>
</evidence>
<feature type="transmembrane region" description="Helical" evidence="1">
    <location>
        <begin position="98"/>
        <end position="123"/>
    </location>
</feature>
<accession>K6WP90</accession>
<sequence>MNDTPNGKRRLSSLVAGALAAAGGALAWAAWLSWPTAGTDYHPAQVLACAGTCAAVAVGLALRSTHGALLTVPLGGTIGVAVPWAWRAATSDETGLWLVGLLFLVVGVGLGLALVVGITVGIADRRRGR</sequence>
<dbReference type="Proteomes" id="UP000008366">
    <property type="component" value="Unassembled WGS sequence"/>
</dbReference>
<dbReference type="STRING" id="1184609.KILIM_024_00510"/>
<keyword evidence="3" id="KW-1185">Reference proteome</keyword>
<feature type="transmembrane region" description="Helical" evidence="1">
    <location>
        <begin position="43"/>
        <end position="62"/>
    </location>
</feature>
<dbReference type="EMBL" id="BAHD01000024">
    <property type="protein sequence ID" value="GAB95641.1"/>
    <property type="molecule type" value="Genomic_DNA"/>
</dbReference>
<feature type="transmembrane region" description="Helical" evidence="1">
    <location>
        <begin position="69"/>
        <end position="86"/>
    </location>
</feature>
<protein>
    <recommendedName>
        <fullName evidence="4">Integral membrane protein</fullName>
    </recommendedName>
</protein>
<reference evidence="2 3" key="1">
    <citation type="submission" date="2012-08" db="EMBL/GenBank/DDBJ databases">
        <title>Whole genome shotgun sequence of Kineosphaera limosa NBRC 100340.</title>
        <authorList>
            <person name="Yoshida I."/>
            <person name="Isaki S."/>
            <person name="Hosoyama A."/>
            <person name="Tsuchikane K."/>
            <person name="Katsumata H."/>
            <person name="Ando Y."/>
            <person name="Ohji S."/>
            <person name="Hamada M."/>
            <person name="Tamura T."/>
            <person name="Yamazoe A."/>
            <person name="Yamazaki S."/>
            <person name="Fujita N."/>
        </authorList>
    </citation>
    <scope>NUCLEOTIDE SEQUENCE [LARGE SCALE GENOMIC DNA]</scope>
    <source>
        <strain evidence="2 3">NBRC 100340</strain>
    </source>
</reference>
<dbReference type="RefSeq" id="WP_006592173.1">
    <property type="nucleotide sequence ID" value="NZ_BAHD01000024.1"/>
</dbReference>
<keyword evidence="1" id="KW-0472">Membrane</keyword>
<keyword evidence="1" id="KW-0812">Transmembrane</keyword>
<proteinExistence type="predicted"/>
<dbReference type="AlphaFoldDB" id="K6WP90"/>
<evidence type="ECO:0000313" key="2">
    <source>
        <dbReference type="EMBL" id="GAB95641.1"/>
    </source>
</evidence>
<evidence type="ECO:0000313" key="3">
    <source>
        <dbReference type="Proteomes" id="UP000008366"/>
    </source>
</evidence>
<keyword evidence="1" id="KW-1133">Transmembrane helix</keyword>
<gene>
    <name evidence="2" type="ORF">KILIM_024_00510</name>
</gene>
<comment type="caution">
    <text evidence="2">The sequence shown here is derived from an EMBL/GenBank/DDBJ whole genome shotgun (WGS) entry which is preliminary data.</text>
</comment>
<evidence type="ECO:0008006" key="4">
    <source>
        <dbReference type="Google" id="ProtNLM"/>
    </source>
</evidence>
<name>K6WP90_9MICO</name>